<name>A0A815Z0J0_ADIRI</name>
<dbReference type="AlphaFoldDB" id="A0A815Z0J0"/>
<evidence type="ECO:0000313" key="2">
    <source>
        <dbReference type="Proteomes" id="UP000663828"/>
    </source>
</evidence>
<evidence type="ECO:0000313" key="1">
    <source>
        <dbReference type="EMBL" id="CAF1576567.1"/>
    </source>
</evidence>
<gene>
    <name evidence="1" type="ORF">XAT740_LOCUS45023</name>
</gene>
<sequence>MRILAYNTHVTFNGIGTALALRSAGGLSGNTLGGVFQKVIQNHADLLQTISVITLSLRVLITPYTSLLMALKIVLCLQGTPKRSISISGTNLLLNTWKTYAAVL</sequence>
<organism evidence="1 2">
    <name type="scientific">Adineta ricciae</name>
    <name type="common">Rotifer</name>
    <dbReference type="NCBI Taxonomy" id="249248"/>
    <lineage>
        <taxon>Eukaryota</taxon>
        <taxon>Metazoa</taxon>
        <taxon>Spiralia</taxon>
        <taxon>Gnathifera</taxon>
        <taxon>Rotifera</taxon>
        <taxon>Eurotatoria</taxon>
        <taxon>Bdelloidea</taxon>
        <taxon>Adinetida</taxon>
        <taxon>Adinetidae</taxon>
        <taxon>Adineta</taxon>
    </lineage>
</organism>
<dbReference type="EMBL" id="CAJNOR010005803">
    <property type="protein sequence ID" value="CAF1576567.1"/>
    <property type="molecule type" value="Genomic_DNA"/>
</dbReference>
<dbReference type="Proteomes" id="UP000663828">
    <property type="component" value="Unassembled WGS sequence"/>
</dbReference>
<reference evidence="1" key="1">
    <citation type="submission" date="2021-02" db="EMBL/GenBank/DDBJ databases">
        <authorList>
            <person name="Nowell W R."/>
        </authorList>
    </citation>
    <scope>NUCLEOTIDE SEQUENCE</scope>
</reference>
<accession>A0A815Z0J0</accession>
<comment type="caution">
    <text evidence="1">The sequence shown here is derived from an EMBL/GenBank/DDBJ whole genome shotgun (WGS) entry which is preliminary data.</text>
</comment>
<keyword evidence="2" id="KW-1185">Reference proteome</keyword>
<protein>
    <submittedName>
        <fullName evidence="1">Uncharacterized protein</fullName>
    </submittedName>
</protein>
<proteinExistence type="predicted"/>